<keyword evidence="1" id="KW-0472">Membrane</keyword>
<evidence type="ECO:0000313" key="3">
    <source>
        <dbReference type="Proteomes" id="UP001237642"/>
    </source>
</evidence>
<keyword evidence="1" id="KW-1133">Transmembrane helix</keyword>
<dbReference type="EMBL" id="JAUIZM010000001">
    <property type="protein sequence ID" value="KAK1403060.1"/>
    <property type="molecule type" value="Genomic_DNA"/>
</dbReference>
<evidence type="ECO:0000256" key="1">
    <source>
        <dbReference type="SAM" id="Phobius"/>
    </source>
</evidence>
<feature type="transmembrane region" description="Helical" evidence="1">
    <location>
        <begin position="68"/>
        <end position="85"/>
    </location>
</feature>
<gene>
    <name evidence="2" type="ORF">POM88_002665</name>
</gene>
<dbReference type="AlphaFoldDB" id="A0AAD8JIV6"/>
<comment type="caution">
    <text evidence="2">The sequence shown here is derived from an EMBL/GenBank/DDBJ whole genome shotgun (WGS) entry which is preliminary data.</text>
</comment>
<dbReference type="PANTHER" id="PTHR34115:SF5">
    <property type="entry name" value="PROTEIN, PUTATIVE-RELATED"/>
    <property type="match status" value="1"/>
</dbReference>
<protein>
    <submittedName>
        <fullName evidence="2">Uncharacterized protein</fullName>
    </submittedName>
</protein>
<name>A0AAD8JIV6_9APIA</name>
<reference evidence="2" key="2">
    <citation type="submission" date="2023-05" db="EMBL/GenBank/DDBJ databases">
        <authorList>
            <person name="Schelkunov M.I."/>
        </authorList>
    </citation>
    <scope>NUCLEOTIDE SEQUENCE</scope>
    <source>
        <strain evidence="2">Hsosn_3</strain>
        <tissue evidence="2">Leaf</tissue>
    </source>
</reference>
<accession>A0AAD8JIV6</accession>
<dbReference type="Proteomes" id="UP001237642">
    <property type="component" value="Unassembled WGS sequence"/>
</dbReference>
<evidence type="ECO:0000313" key="2">
    <source>
        <dbReference type="EMBL" id="KAK1403060.1"/>
    </source>
</evidence>
<dbReference type="PANTHER" id="PTHR34115">
    <property type="entry name" value="PROTEIN, PUTATIVE-RELATED"/>
    <property type="match status" value="1"/>
</dbReference>
<feature type="transmembrane region" description="Helical" evidence="1">
    <location>
        <begin position="132"/>
        <end position="151"/>
    </location>
</feature>
<proteinExistence type="predicted"/>
<organism evidence="2 3">
    <name type="scientific">Heracleum sosnowskyi</name>
    <dbReference type="NCBI Taxonomy" id="360622"/>
    <lineage>
        <taxon>Eukaryota</taxon>
        <taxon>Viridiplantae</taxon>
        <taxon>Streptophyta</taxon>
        <taxon>Embryophyta</taxon>
        <taxon>Tracheophyta</taxon>
        <taxon>Spermatophyta</taxon>
        <taxon>Magnoliopsida</taxon>
        <taxon>eudicotyledons</taxon>
        <taxon>Gunneridae</taxon>
        <taxon>Pentapetalae</taxon>
        <taxon>asterids</taxon>
        <taxon>campanulids</taxon>
        <taxon>Apiales</taxon>
        <taxon>Apiaceae</taxon>
        <taxon>Apioideae</taxon>
        <taxon>apioid superclade</taxon>
        <taxon>Tordylieae</taxon>
        <taxon>Tordyliinae</taxon>
        <taxon>Heracleum</taxon>
    </lineage>
</organism>
<feature type="transmembrane region" description="Helical" evidence="1">
    <location>
        <begin position="36"/>
        <end position="56"/>
    </location>
</feature>
<reference evidence="2" key="1">
    <citation type="submission" date="2023-02" db="EMBL/GenBank/DDBJ databases">
        <title>Genome of toxic invasive species Heracleum sosnowskyi carries increased number of genes despite the absence of recent whole-genome duplications.</title>
        <authorList>
            <person name="Schelkunov M."/>
            <person name="Shtratnikova V."/>
            <person name="Makarenko M."/>
            <person name="Klepikova A."/>
            <person name="Omelchenko D."/>
            <person name="Novikova G."/>
            <person name="Obukhova E."/>
            <person name="Bogdanov V."/>
            <person name="Penin A."/>
            <person name="Logacheva M."/>
        </authorList>
    </citation>
    <scope>NUCLEOTIDE SEQUENCE</scope>
    <source>
        <strain evidence="2">Hsosn_3</strain>
        <tissue evidence="2">Leaf</tissue>
    </source>
</reference>
<keyword evidence="3" id="KW-1185">Reference proteome</keyword>
<feature type="transmembrane region" description="Helical" evidence="1">
    <location>
        <begin position="105"/>
        <end position="126"/>
    </location>
</feature>
<keyword evidence="1" id="KW-0812">Transmembrane</keyword>
<dbReference type="InterPro" id="IPR053258">
    <property type="entry name" value="Ca-permeable_cation_channel"/>
</dbReference>
<sequence length="191" mass="21716">MSSPSHQFVFSNYSTQVNVALINFTPLRAQENGNHAIVGIFGIAVTVLLTALQLKYQTDSPFHDHPKAMALAIASFLIFCLACDVEQYFRTSHRYSSFAELLKHVLRLMGFMSLASLASVVFSTSTSSTASFIVYTVFPWFFSVSLILFWIQKRKLHRNRGVGHFNNLSPHIVYTDHYSYSYIDTLPVYRV</sequence>